<accession>A0A818A1F1</accession>
<evidence type="ECO:0000313" key="5">
    <source>
        <dbReference type="Proteomes" id="UP000663869"/>
    </source>
</evidence>
<name>A0A818A1F1_9BILA</name>
<proteinExistence type="predicted"/>
<feature type="chain" id="PRO_5036232625" evidence="2">
    <location>
        <begin position="17"/>
        <end position="169"/>
    </location>
</feature>
<gene>
    <name evidence="3" type="ORF">FME351_LOCUS8548</name>
    <name evidence="4" type="ORF">TSG867_LOCUS17614</name>
</gene>
<evidence type="ECO:0000313" key="4">
    <source>
        <dbReference type="EMBL" id="CAF4458672.1"/>
    </source>
</evidence>
<sequence length="169" mass="18620">MRVFLLVSLVFGYVACVQILGDTLRASSGATTPKPTVRPTVTTRKPPTVTTRRPPTTTRRGYINCYFCGGVGRPCPQPFYKSDRNVLIVPSYNGYCEKISPDNSGKGPFTRGAANPGECTRRGCFSKYISGQWMEVCCCDRDYCNMGIVSVKSSWILVLGAFGLLSMFR</sequence>
<dbReference type="Proteomes" id="UP000663869">
    <property type="component" value="Unassembled WGS sequence"/>
</dbReference>
<evidence type="ECO:0000256" key="2">
    <source>
        <dbReference type="SAM" id="SignalP"/>
    </source>
</evidence>
<dbReference type="EMBL" id="CAJNYU010000882">
    <property type="protein sequence ID" value="CAF3395434.1"/>
    <property type="molecule type" value="Genomic_DNA"/>
</dbReference>
<dbReference type="Proteomes" id="UP000663862">
    <property type="component" value="Unassembled WGS sequence"/>
</dbReference>
<evidence type="ECO:0000256" key="1">
    <source>
        <dbReference type="SAM" id="MobiDB-lite"/>
    </source>
</evidence>
<dbReference type="EMBL" id="CAJOBQ010001129">
    <property type="protein sequence ID" value="CAF4458672.1"/>
    <property type="molecule type" value="Genomic_DNA"/>
</dbReference>
<organism evidence="3 5">
    <name type="scientific">Rotaria socialis</name>
    <dbReference type="NCBI Taxonomy" id="392032"/>
    <lineage>
        <taxon>Eukaryota</taxon>
        <taxon>Metazoa</taxon>
        <taxon>Spiralia</taxon>
        <taxon>Gnathifera</taxon>
        <taxon>Rotifera</taxon>
        <taxon>Eurotatoria</taxon>
        <taxon>Bdelloidea</taxon>
        <taxon>Philodinida</taxon>
        <taxon>Philodinidae</taxon>
        <taxon>Rotaria</taxon>
    </lineage>
</organism>
<protein>
    <submittedName>
        <fullName evidence="3">Uncharacterized protein</fullName>
    </submittedName>
</protein>
<evidence type="ECO:0000313" key="3">
    <source>
        <dbReference type="EMBL" id="CAF3395434.1"/>
    </source>
</evidence>
<keyword evidence="2" id="KW-0732">Signal</keyword>
<feature type="signal peptide" evidence="2">
    <location>
        <begin position="1"/>
        <end position="16"/>
    </location>
</feature>
<reference evidence="3" key="1">
    <citation type="submission" date="2021-02" db="EMBL/GenBank/DDBJ databases">
        <authorList>
            <person name="Nowell W R."/>
        </authorList>
    </citation>
    <scope>NUCLEOTIDE SEQUENCE</scope>
</reference>
<feature type="region of interest" description="Disordered" evidence="1">
    <location>
        <begin position="28"/>
        <end position="57"/>
    </location>
</feature>
<comment type="caution">
    <text evidence="3">The sequence shown here is derived from an EMBL/GenBank/DDBJ whole genome shotgun (WGS) entry which is preliminary data.</text>
</comment>
<dbReference type="AlphaFoldDB" id="A0A818A1F1"/>
<feature type="compositionally biased region" description="Low complexity" evidence="1">
    <location>
        <begin position="31"/>
        <end position="57"/>
    </location>
</feature>